<dbReference type="EMBL" id="CP042433">
    <property type="protein sequence ID" value="QEC55325.1"/>
    <property type="molecule type" value="Genomic_DNA"/>
</dbReference>
<keyword evidence="13" id="KW-0675">Receptor</keyword>
<dbReference type="GO" id="GO:0033214">
    <property type="term" value="P:siderophore-iron import into cell"/>
    <property type="evidence" value="ECO:0007669"/>
    <property type="project" value="TreeGrafter"/>
</dbReference>
<evidence type="ECO:0000256" key="5">
    <source>
        <dbReference type="ARBA" id="ARBA00022729"/>
    </source>
</evidence>
<dbReference type="InterPro" id="IPR000531">
    <property type="entry name" value="Beta-barrel_TonB"/>
</dbReference>
<evidence type="ECO:0000313" key="13">
    <source>
        <dbReference type="EMBL" id="QEC55325.1"/>
    </source>
</evidence>
<keyword evidence="5" id="KW-0732">Signal</keyword>
<evidence type="ECO:0000256" key="3">
    <source>
        <dbReference type="ARBA" id="ARBA00022452"/>
    </source>
</evidence>
<dbReference type="PANTHER" id="PTHR30442:SF0">
    <property type="entry name" value="FE(3+) DICITRATE TRANSPORT PROTEIN FECA"/>
    <property type="match status" value="1"/>
</dbReference>
<keyword evidence="2 9" id="KW-0813">Transport</keyword>
<keyword evidence="7 9" id="KW-0472">Membrane</keyword>
<evidence type="ECO:0000313" key="14">
    <source>
        <dbReference type="Proteomes" id="UP000321204"/>
    </source>
</evidence>
<dbReference type="Gene3D" id="2.40.170.20">
    <property type="entry name" value="TonB-dependent receptor, beta-barrel domain"/>
    <property type="match status" value="1"/>
</dbReference>
<dbReference type="InterPro" id="IPR037066">
    <property type="entry name" value="Plug_dom_sf"/>
</dbReference>
<proteinExistence type="inferred from homology"/>
<dbReference type="PROSITE" id="PS01156">
    <property type="entry name" value="TONB_DEPENDENT_REC_2"/>
    <property type="match status" value="1"/>
</dbReference>
<gene>
    <name evidence="13" type="ORF">FSB75_05190</name>
</gene>
<dbReference type="OrthoDB" id="9758472at2"/>
<dbReference type="Gene3D" id="2.170.130.10">
    <property type="entry name" value="TonB-dependent receptor, plug domain"/>
    <property type="match status" value="1"/>
</dbReference>
<evidence type="ECO:0000256" key="4">
    <source>
        <dbReference type="ARBA" id="ARBA00022692"/>
    </source>
</evidence>
<organism evidence="13 14">
    <name type="scientific">Flavisolibacter ginsenosidimutans</name>
    <dbReference type="NCBI Taxonomy" id="661481"/>
    <lineage>
        <taxon>Bacteria</taxon>
        <taxon>Pseudomonadati</taxon>
        <taxon>Bacteroidota</taxon>
        <taxon>Chitinophagia</taxon>
        <taxon>Chitinophagales</taxon>
        <taxon>Chitinophagaceae</taxon>
        <taxon>Flavisolibacter</taxon>
    </lineage>
</organism>
<dbReference type="SUPFAM" id="SSF56935">
    <property type="entry name" value="Porins"/>
    <property type="match status" value="1"/>
</dbReference>
<dbReference type="Pfam" id="PF00593">
    <property type="entry name" value="TonB_dep_Rec_b-barrel"/>
    <property type="match status" value="1"/>
</dbReference>
<sequence>MLSNKDMVYPVCTDKIHDNCFSVFETIFPHYVSGQILIAPTFAALKRKVKRNYIVILSLLPLSLFAQQPKDSIKSSVLEEVTVTGIKTVRGTGHLPEAKDGVIYAGKKNEVIIVDSLDANKAINNTRQVLGRIPGLNIVETETGGFTANGIATRGLNPTQSIEMNTRQNGYNISADVFGYNEAYYIPPMEAVSRIEMVRGAASLQFGSQFGGMVNYVVNEAPKNKAFELYTSQTGGSFGLFNSFNSIGGTIKKFSYYGFAQYRTLDGWRPNSQQRQFSAFARLQYNASNKFIAGVEYSLLRNRIKMPGGLTDSMFAANPRSSFRSRNWLKSPWNILAAFAIYTISPKTTLSIKSSFLFSNRALVWRNEDGGAGALDEIDPSTGEYVHREVENEDMRNTTTELRLLHNYILGNNQNTVAGGVRYAYAWFKRQGGGEGTTGSDFDLSVAGPYEYDLDFTTTNVAPFIENIFRFGSRLSLTPGFRFEYLRSTGKGYKEEGPDKIITNENRKRSIPLFGVGSQYKTSSNTNVYANITQAYRPIDYSQLTGFGLTSKIDPNLKDAKGFNADLGYRGTVKNVLNFDVGAFYLAYNKRIGTVLINPGTVNEYTLRTNVANSVHKGLESYLEFNLLKYLNANSTKGLSLFNSLALIDAKYTSGEFKGNRVEAAANYVNRIGLTYADKKFSGTLQMNNVGDAYGDATNEKRSNDPVAGYIPAYTVYDLSATYRINRYALKAGVNNLADKNYFTRRTDEYPGPGIIPSIGRSFYLGIAAKF</sequence>
<keyword evidence="4 9" id="KW-0812">Transmembrane</keyword>
<evidence type="ECO:0000256" key="2">
    <source>
        <dbReference type="ARBA" id="ARBA00022448"/>
    </source>
</evidence>
<dbReference type="Pfam" id="PF07715">
    <property type="entry name" value="Plug"/>
    <property type="match status" value="1"/>
</dbReference>
<comment type="subcellular location">
    <subcellularLocation>
        <location evidence="1 9">Cell outer membrane</location>
        <topology evidence="1 9">Multi-pass membrane protein</topology>
    </subcellularLocation>
</comment>
<accession>A0A5B8UG43</accession>
<name>A0A5B8UG43_9BACT</name>
<evidence type="ECO:0000256" key="9">
    <source>
        <dbReference type="PROSITE-ProRule" id="PRU01360"/>
    </source>
</evidence>
<evidence type="ECO:0000259" key="11">
    <source>
        <dbReference type="Pfam" id="PF00593"/>
    </source>
</evidence>
<dbReference type="InterPro" id="IPR039426">
    <property type="entry name" value="TonB-dep_rcpt-like"/>
</dbReference>
<dbReference type="KEGG" id="fgg:FSB75_05190"/>
<dbReference type="AlphaFoldDB" id="A0A5B8UG43"/>
<keyword evidence="6 10" id="KW-0798">TonB box</keyword>
<evidence type="ECO:0000256" key="10">
    <source>
        <dbReference type="RuleBase" id="RU003357"/>
    </source>
</evidence>
<evidence type="ECO:0000256" key="1">
    <source>
        <dbReference type="ARBA" id="ARBA00004571"/>
    </source>
</evidence>
<protein>
    <submittedName>
        <fullName evidence="13">TonB-dependent receptor</fullName>
    </submittedName>
</protein>
<keyword evidence="8 9" id="KW-0998">Cell outer membrane</keyword>
<dbReference type="InterPro" id="IPR036942">
    <property type="entry name" value="Beta-barrel_TonB_sf"/>
</dbReference>
<dbReference type="PROSITE" id="PS52016">
    <property type="entry name" value="TONB_DEPENDENT_REC_3"/>
    <property type="match status" value="1"/>
</dbReference>
<dbReference type="InterPro" id="IPR010917">
    <property type="entry name" value="TonB_rcpt_CS"/>
</dbReference>
<evidence type="ECO:0000256" key="8">
    <source>
        <dbReference type="ARBA" id="ARBA00023237"/>
    </source>
</evidence>
<dbReference type="GO" id="GO:0009279">
    <property type="term" value="C:cell outer membrane"/>
    <property type="evidence" value="ECO:0007669"/>
    <property type="project" value="UniProtKB-SubCell"/>
</dbReference>
<evidence type="ECO:0000256" key="7">
    <source>
        <dbReference type="ARBA" id="ARBA00023136"/>
    </source>
</evidence>
<dbReference type="Proteomes" id="UP000321204">
    <property type="component" value="Chromosome"/>
</dbReference>
<evidence type="ECO:0000259" key="12">
    <source>
        <dbReference type="Pfam" id="PF07715"/>
    </source>
</evidence>
<feature type="domain" description="TonB-dependent receptor plug" evidence="12">
    <location>
        <begin position="119"/>
        <end position="210"/>
    </location>
</feature>
<dbReference type="InterPro" id="IPR012910">
    <property type="entry name" value="Plug_dom"/>
</dbReference>
<comment type="similarity">
    <text evidence="9 10">Belongs to the TonB-dependent receptor family.</text>
</comment>
<reference evidence="13 14" key="1">
    <citation type="journal article" date="2015" name="Int. J. Syst. Evol. Microbiol.">
        <title>Flavisolibacter ginsenosidimutans sp. nov., with ginsenoside-converting activity isolated from soil used for cultivating ginseng.</title>
        <authorList>
            <person name="Zhao Y."/>
            <person name="Liu Q."/>
            <person name="Kang M.S."/>
            <person name="Jin F."/>
            <person name="Yu H."/>
            <person name="Im W.T."/>
        </authorList>
    </citation>
    <scope>NUCLEOTIDE SEQUENCE [LARGE SCALE GENOMIC DNA]</scope>
    <source>
        <strain evidence="13 14">Gsoil 636</strain>
    </source>
</reference>
<keyword evidence="14" id="KW-1185">Reference proteome</keyword>
<dbReference type="PANTHER" id="PTHR30442">
    <property type="entry name" value="IRON III DICITRATE TRANSPORT PROTEIN FECA"/>
    <property type="match status" value="1"/>
</dbReference>
<evidence type="ECO:0000256" key="6">
    <source>
        <dbReference type="ARBA" id="ARBA00023077"/>
    </source>
</evidence>
<keyword evidence="3 9" id="KW-1134">Transmembrane beta strand</keyword>
<feature type="domain" description="TonB-dependent receptor-like beta-barrel" evidence="11">
    <location>
        <begin position="348"/>
        <end position="737"/>
    </location>
</feature>